<organism evidence="3 4">
    <name type="scientific">Agromyces tardus</name>
    <dbReference type="NCBI Taxonomy" id="2583849"/>
    <lineage>
        <taxon>Bacteria</taxon>
        <taxon>Bacillati</taxon>
        <taxon>Actinomycetota</taxon>
        <taxon>Actinomycetes</taxon>
        <taxon>Micrococcales</taxon>
        <taxon>Microbacteriaceae</taxon>
        <taxon>Agromyces</taxon>
    </lineage>
</organism>
<dbReference type="Pfam" id="PF07811">
    <property type="entry name" value="TadE"/>
    <property type="match status" value="1"/>
</dbReference>
<dbReference type="EMBL" id="RHHB01000005">
    <property type="protein sequence ID" value="RNB51152.1"/>
    <property type="molecule type" value="Genomic_DNA"/>
</dbReference>
<comment type="caution">
    <text evidence="3">The sequence shown here is derived from an EMBL/GenBank/DDBJ whole genome shotgun (WGS) entry which is preliminary data.</text>
</comment>
<feature type="transmembrane region" description="Helical" evidence="1">
    <location>
        <begin position="12"/>
        <end position="33"/>
    </location>
</feature>
<proteinExistence type="predicted"/>
<keyword evidence="4" id="KW-1185">Reference proteome</keyword>
<sequence>MRRRSGRRSERGAAAVEFALIIPVMLLLVFGVIEFSRLYNEQISLTSAARSAARVMAIGNNQGQAVTAAINAAPGLNPLISGGQVSFSPAACTAGGTMSVRIDYTSSLITGWFGATLPLRGEAAMPCGG</sequence>
<feature type="domain" description="TadE-like" evidence="2">
    <location>
        <begin position="12"/>
        <end position="54"/>
    </location>
</feature>
<evidence type="ECO:0000259" key="2">
    <source>
        <dbReference type="Pfam" id="PF07811"/>
    </source>
</evidence>
<keyword evidence="1" id="KW-0812">Transmembrane</keyword>
<reference evidence="3 4" key="1">
    <citation type="submission" date="2018-10" db="EMBL/GenBank/DDBJ databases">
        <title>Isolation, diversity and antibacterial activity of antinobacteria from the wheat rhizosphere soil.</title>
        <authorList>
            <person name="Sun T."/>
        </authorList>
    </citation>
    <scope>NUCLEOTIDE SEQUENCE [LARGE SCALE GENOMIC DNA]</scope>
    <source>
        <strain evidence="3 4">SJ-23</strain>
    </source>
</reference>
<protein>
    <submittedName>
        <fullName evidence="3">Pilus assembly protein</fullName>
    </submittedName>
</protein>
<name>A0A3M8AIU8_9MICO</name>
<evidence type="ECO:0000256" key="1">
    <source>
        <dbReference type="SAM" id="Phobius"/>
    </source>
</evidence>
<dbReference type="Proteomes" id="UP000275048">
    <property type="component" value="Unassembled WGS sequence"/>
</dbReference>
<evidence type="ECO:0000313" key="3">
    <source>
        <dbReference type="EMBL" id="RNB51152.1"/>
    </source>
</evidence>
<accession>A0A3M8AIU8</accession>
<dbReference type="OrthoDB" id="5190946at2"/>
<gene>
    <name evidence="3" type="ORF">EDM22_05105</name>
</gene>
<dbReference type="RefSeq" id="WP_122936063.1">
    <property type="nucleotide sequence ID" value="NZ_JBHSNT010000008.1"/>
</dbReference>
<keyword evidence="1" id="KW-0472">Membrane</keyword>
<dbReference type="AlphaFoldDB" id="A0A3M8AIU8"/>
<dbReference type="InterPro" id="IPR012495">
    <property type="entry name" value="TadE-like_dom"/>
</dbReference>
<keyword evidence="1" id="KW-1133">Transmembrane helix</keyword>
<evidence type="ECO:0000313" key="4">
    <source>
        <dbReference type="Proteomes" id="UP000275048"/>
    </source>
</evidence>